<reference evidence="5 6" key="1">
    <citation type="submission" date="2015-07" db="EMBL/GenBank/DDBJ databases">
        <title>Genome sequence of Ornatilinea apprima DSM 23815.</title>
        <authorList>
            <person name="Hemp J."/>
            <person name="Ward L.M."/>
            <person name="Pace L.A."/>
            <person name="Fischer W.W."/>
        </authorList>
    </citation>
    <scope>NUCLEOTIDE SEQUENCE [LARGE SCALE GENOMIC DNA]</scope>
    <source>
        <strain evidence="5 6">P3M-1</strain>
    </source>
</reference>
<dbReference type="AlphaFoldDB" id="A0A0P6XAF2"/>
<dbReference type="InterPro" id="IPR010982">
    <property type="entry name" value="Lambda_DNA-bd_dom_sf"/>
</dbReference>
<dbReference type="PROSITE" id="PS00356">
    <property type="entry name" value="HTH_LACI_1"/>
    <property type="match status" value="1"/>
</dbReference>
<dbReference type="OrthoDB" id="37081at2"/>
<evidence type="ECO:0000313" key="5">
    <source>
        <dbReference type="EMBL" id="KPL79081.1"/>
    </source>
</evidence>
<gene>
    <name evidence="5" type="ORF">ADN00_04205</name>
</gene>
<keyword evidence="6" id="KW-1185">Reference proteome</keyword>
<dbReference type="InterPro" id="IPR028082">
    <property type="entry name" value="Peripla_BP_I"/>
</dbReference>
<dbReference type="Pfam" id="PF13377">
    <property type="entry name" value="Peripla_BP_3"/>
    <property type="match status" value="1"/>
</dbReference>
<keyword evidence="2" id="KW-0238">DNA-binding</keyword>
<keyword evidence="3" id="KW-0804">Transcription</keyword>
<keyword evidence="1" id="KW-0805">Transcription regulation</keyword>
<proteinExistence type="predicted"/>
<evidence type="ECO:0000256" key="1">
    <source>
        <dbReference type="ARBA" id="ARBA00023015"/>
    </source>
</evidence>
<dbReference type="InterPro" id="IPR000843">
    <property type="entry name" value="HTH_LacI"/>
</dbReference>
<dbReference type="PROSITE" id="PS50932">
    <property type="entry name" value="HTH_LACI_2"/>
    <property type="match status" value="1"/>
</dbReference>
<comment type="caution">
    <text evidence="5">The sequence shown here is derived from an EMBL/GenBank/DDBJ whole genome shotgun (WGS) entry which is preliminary data.</text>
</comment>
<evidence type="ECO:0000256" key="3">
    <source>
        <dbReference type="ARBA" id="ARBA00023163"/>
    </source>
</evidence>
<name>A0A0P6XAF2_9CHLR</name>
<feature type="domain" description="HTH lacI-type" evidence="4">
    <location>
        <begin position="5"/>
        <end position="62"/>
    </location>
</feature>
<dbReference type="Pfam" id="PF00356">
    <property type="entry name" value="LacI"/>
    <property type="match status" value="1"/>
</dbReference>
<sequence>MPKRVTIAEVAKEAGVSIATVSRVLNQRSGKIKISQETDLAVRLAASRLGYQADPFAVALRSRRSGLFGAIIRDIRDPFLVKLYTHMQKHARSNGIELLLGHADYNLAVAGRQANIMGSLWFDALILLGDIPGDRSMIQHLKIYHKPCVAVACGQMEGIPSINIDEKAGTYLALDHLYSLGHRRIACVGDPNAIGIQERLVHFKEYASAHQLTVEEGYFQVCANQRLEAASCAERLMRLPNPPTAIFCGSDVMALGVLNQLHRIGAKSVSVIGFDDIDESAQVFPALTTIRQPVQVFAEKAILLALEMMDEPEGKTSAPQILIQPELVVRESCFPVA</sequence>
<dbReference type="PANTHER" id="PTHR30146">
    <property type="entry name" value="LACI-RELATED TRANSCRIPTIONAL REPRESSOR"/>
    <property type="match status" value="1"/>
</dbReference>
<dbReference type="RefSeq" id="WP_075061708.1">
    <property type="nucleotide sequence ID" value="NZ_LGCL01000015.1"/>
</dbReference>
<organism evidence="5 6">
    <name type="scientific">Ornatilinea apprima</name>
    <dbReference type="NCBI Taxonomy" id="1134406"/>
    <lineage>
        <taxon>Bacteria</taxon>
        <taxon>Bacillati</taxon>
        <taxon>Chloroflexota</taxon>
        <taxon>Anaerolineae</taxon>
        <taxon>Anaerolineales</taxon>
        <taxon>Anaerolineaceae</taxon>
        <taxon>Ornatilinea</taxon>
    </lineage>
</organism>
<evidence type="ECO:0000313" key="6">
    <source>
        <dbReference type="Proteomes" id="UP000050417"/>
    </source>
</evidence>
<dbReference type="SUPFAM" id="SSF53822">
    <property type="entry name" value="Periplasmic binding protein-like I"/>
    <property type="match status" value="1"/>
</dbReference>
<evidence type="ECO:0000259" key="4">
    <source>
        <dbReference type="PROSITE" id="PS50932"/>
    </source>
</evidence>
<evidence type="ECO:0000256" key="2">
    <source>
        <dbReference type="ARBA" id="ARBA00023125"/>
    </source>
</evidence>
<dbReference type="InterPro" id="IPR046335">
    <property type="entry name" value="LacI/GalR-like_sensor"/>
</dbReference>
<dbReference type="CDD" id="cd01392">
    <property type="entry name" value="HTH_LacI"/>
    <property type="match status" value="1"/>
</dbReference>
<accession>A0A0P6XAF2</accession>
<dbReference type="EMBL" id="LGCL01000015">
    <property type="protein sequence ID" value="KPL79081.1"/>
    <property type="molecule type" value="Genomic_DNA"/>
</dbReference>
<dbReference type="Gene3D" id="3.40.50.2300">
    <property type="match status" value="2"/>
</dbReference>
<dbReference type="Gene3D" id="1.10.260.40">
    <property type="entry name" value="lambda repressor-like DNA-binding domains"/>
    <property type="match status" value="1"/>
</dbReference>
<dbReference type="STRING" id="1134406.ADN00_04205"/>
<dbReference type="CDD" id="cd06267">
    <property type="entry name" value="PBP1_LacI_sugar_binding-like"/>
    <property type="match status" value="1"/>
</dbReference>
<dbReference type="SUPFAM" id="SSF47413">
    <property type="entry name" value="lambda repressor-like DNA-binding domains"/>
    <property type="match status" value="1"/>
</dbReference>
<dbReference type="SMART" id="SM00354">
    <property type="entry name" value="HTH_LACI"/>
    <property type="match status" value="1"/>
</dbReference>
<dbReference type="PRINTS" id="PR00036">
    <property type="entry name" value="HTHLACI"/>
</dbReference>
<dbReference type="GO" id="GO:0000976">
    <property type="term" value="F:transcription cis-regulatory region binding"/>
    <property type="evidence" value="ECO:0007669"/>
    <property type="project" value="TreeGrafter"/>
</dbReference>
<dbReference type="PANTHER" id="PTHR30146:SF109">
    <property type="entry name" value="HTH-TYPE TRANSCRIPTIONAL REGULATOR GALS"/>
    <property type="match status" value="1"/>
</dbReference>
<dbReference type="Proteomes" id="UP000050417">
    <property type="component" value="Unassembled WGS sequence"/>
</dbReference>
<dbReference type="GO" id="GO:0003700">
    <property type="term" value="F:DNA-binding transcription factor activity"/>
    <property type="evidence" value="ECO:0007669"/>
    <property type="project" value="TreeGrafter"/>
</dbReference>
<protein>
    <recommendedName>
        <fullName evidence="4">HTH lacI-type domain-containing protein</fullName>
    </recommendedName>
</protein>